<organism evidence="12 13">
    <name type="scientific">Ferrimonas balearica (strain DSM 9799 / CCM 4581 / KCTC 23876 / PAT)</name>
    <dbReference type="NCBI Taxonomy" id="550540"/>
    <lineage>
        <taxon>Bacteria</taxon>
        <taxon>Pseudomonadati</taxon>
        <taxon>Pseudomonadota</taxon>
        <taxon>Gammaproteobacteria</taxon>
        <taxon>Alteromonadales</taxon>
        <taxon>Ferrimonadaceae</taxon>
        <taxon>Ferrimonas</taxon>
    </lineage>
</organism>
<keyword evidence="4" id="KW-0560">Oxidoreductase</keyword>
<dbReference type="STRING" id="550540.Fbal_1510"/>
<evidence type="ECO:0000256" key="10">
    <source>
        <dbReference type="ARBA" id="ARBA00048873"/>
    </source>
</evidence>
<dbReference type="EC" id="1.5.1.50" evidence="7"/>
<comment type="catalytic activity">
    <reaction evidence="10">
        <text>(6S)-5,6,7,8-tetrahydrofolate + NADP(+) = 7,8-dihydrofolate + NADPH + H(+)</text>
        <dbReference type="Rhea" id="RHEA:15009"/>
        <dbReference type="ChEBI" id="CHEBI:15378"/>
        <dbReference type="ChEBI" id="CHEBI:57451"/>
        <dbReference type="ChEBI" id="CHEBI:57453"/>
        <dbReference type="ChEBI" id="CHEBI:57783"/>
        <dbReference type="ChEBI" id="CHEBI:58349"/>
        <dbReference type="EC" id="1.5.1.3"/>
    </reaction>
</comment>
<dbReference type="GeneID" id="67181726"/>
<dbReference type="KEGG" id="fbl:Fbal_1510"/>
<evidence type="ECO:0000256" key="11">
    <source>
        <dbReference type="ARBA" id="ARBA00049376"/>
    </source>
</evidence>
<evidence type="ECO:0000256" key="8">
    <source>
        <dbReference type="ARBA" id="ARBA00039631"/>
    </source>
</evidence>
<dbReference type="InterPro" id="IPR002347">
    <property type="entry name" value="SDR_fam"/>
</dbReference>
<accession>E1SP89</accession>
<dbReference type="PROSITE" id="PS00061">
    <property type="entry name" value="ADH_SHORT"/>
    <property type="match status" value="1"/>
</dbReference>
<dbReference type="SUPFAM" id="SSF51735">
    <property type="entry name" value="NAD(P)-binding Rossmann-fold domains"/>
    <property type="match status" value="1"/>
</dbReference>
<evidence type="ECO:0000256" key="4">
    <source>
        <dbReference type="ARBA" id="ARBA00023002"/>
    </source>
</evidence>
<dbReference type="PRINTS" id="PR00081">
    <property type="entry name" value="GDHRDH"/>
</dbReference>
<evidence type="ECO:0000256" key="5">
    <source>
        <dbReference type="ARBA" id="ARBA00037508"/>
    </source>
</evidence>
<keyword evidence="2" id="KW-0554">One-carbon metabolism</keyword>
<evidence type="ECO:0000256" key="6">
    <source>
        <dbReference type="ARBA" id="ARBA00038212"/>
    </source>
</evidence>
<dbReference type="RefSeq" id="WP_013345020.1">
    <property type="nucleotide sequence ID" value="NC_014541.1"/>
</dbReference>
<sequence>MTAPVLITGVGQRVGLHLALAFLEQGVPVIGTYRREREALAGLQAEGARLYPADFCHEPSLEGLIATLRDRHPALRAIIHNASDWMKEGDAPDAEVMTRMMQVHVNAPYRLNLALAEALKAGADPVADIIHLTDYVADTGSAKHIAYAASKAALANMTLSFAKRLGPTVKVNAIAPALIRFNEHDDETYRQKALAKSVMGKEGGEAEVWHTVQYLMQSQYVTGRTLHLDGGRHLV</sequence>
<dbReference type="EMBL" id="CP002209">
    <property type="protein sequence ID" value="ADN75714.1"/>
    <property type="molecule type" value="Genomic_DNA"/>
</dbReference>
<dbReference type="NCBIfam" id="NF005066">
    <property type="entry name" value="PRK06483.1"/>
    <property type="match status" value="1"/>
</dbReference>
<dbReference type="InterPro" id="IPR036291">
    <property type="entry name" value="NAD(P)-bd_dom_sf"/>
</dbReference>
<evidence type="ECO:0000256" key="1">
    <source>
        <dbReference type="ARBA" id="ARBA00012856"/>
    </source>
</evidence>
<gene>
    <name evidence="12" type="ordered locus">Fbal_1510</name>
</gene>
<dbReference type="HOGENOM" id="CLU_010194_1_3_6"/>
<protein>
    <recommendedName>
        <fullName evidence="8">Dihydromonapterin reductase</fullName>
        <ecNumber evidence="1">1.5.1.3</ecNumber>
        <ecNumber evidence="7">1.5.1.50</ecNumber>
    </recommendedName>
    <alternativeName>
        <fullName evidence="9">Dihydrofolate reductase</fullName>
    </alternativeName>
</protein>
<evidence type="ECO:0000313" key="12">
    <source>
        <dbReference type="EMBL" id="ADN75714.1"/>
    </source>
</evidence>
<dbReference type="GO" id="GO:0006730">
    <property type="term" value="P:one-carbon metabolic process"/>
    <property type="evidence" value="ECO:0007669"/>
    <property type="project" value="UniProtKB-KW"/>
</dbReference>
<evidence type="ECO:0000256" key="3">
    <source>
        <dbReference type="ARBA" id="ARBA00022857"/>
    </source>
</evidence>
<keyword evidence="3" id="KW-0521">NADP</keyword>
<evidence type="ECO:0000256" key="9">
    <source>
        <dbReference type="ARBA" id="ARBA00042299"/>
    </source>
</evidence>
<dbReference type="EC" id="1.5.1.3" evidence="1"/>
<dbReference type="eggNOG" id="COG1028">
    <property type="taxonomic scope" value="Bacteria"/>
</dbReference>
<dbReference type="Proteomes" id="UP000006683">
    <property type="component" value="Chromosome"/>
</dbReference>
<proteinExistence type="inferred from homology"/>
<evidence type="ECO:0000313" key="13">
    <source>
        <dbReference type="Proteomes" id="UP000006683"/>
    </source>
</evidence>
<reference evidence="12 13" key="1">
    <citation type="journal article" date="2010" name="Stand. Genomic Sci.">
        <title>Complete genome sequence of Ferrimonas balearica type strain (PAT).</title>
        <authorList>
            <person name="Nolan M."/>
            <person name="Sikorski J."/>
            <person name="Davenport K."/>
            <person name="Lucas S."/>
            <person name="Glavina Del Rio T."/>
            <person name="Tice H."/>
            <person name="Cheng J."/>
            <person name="Goodwin L."/>
            <person name="Pitluck S."/>
            <person name="Liolios K."/>
            <person name="Ivanova N."/>
            <person name="Mavromatis K."/>
            <person name="Ovchinnikova G."/>
            <person name="Pati A."/>
            <person name="Chen A."/>
            <person name="Palaniappan K."/>
            <person name="Land M."/>
            <person name="Hauser L."/>
            <person name="Chang Y."/>
            <person name="Jeffries C."/>
            <person name="Tapia R."/>
            <person name="Brettin T."/>
            <person name="Detter J."/>
            <person name="Han C."/>
            <person name="Yasawong M."/>
            <person name="Rohde M."/>
            <person name="Tindall B."/>
            <person name="Goker M."/>
            <person name="Woyke T."/>
            <person name="Bristow J."/>
            <person name="Eisen J."/>
            <person name="Markowitz V."/>
            <person name="Hugenholtz P."/>
            <person name="Kyrpides N."/>
            <person name="Klenk H."/>
            <person name="Lapidus A."/>
        </authorList>
    </citation>
    <scope>NUCLEOTIDE SEQUENCE [LARGE SCALE GENOMIC DNA]</scope>
    <source>
        <strain evidence="13">DSM 9799 / CCM 4581 / KCTC 23876 / PAT</strain>
    </source>
</reference>
<comment type="similarity">
    <text evidence="6">Belongs to the short-chain dehydrogenases/reductases (SDR) family. FolM subfamily.</text>
</comment>
<comment type="function">
    <text evidence="5">Catalyzes the reduction of dihydromonapterin to tetrahydromonapterin. Also has lower activity with dihydrofolate.</text>
</comment>
<evidence type="ECO:0000256" key="2">
    <source>
        <dbReference type="ARBA" id="ARBA00022563"/>
    </source>
</evidence>
<evidence type="ECO:0000256" key="7">
    <source>
        <dbReference type="ARBA" id="ARBA00039145"/>
    </source>
</evidence>
<dbReference type="GO" id="GO:0004146">
    <property type="term" value="F:dihydrofolate reductase activity"/>
    <property type="evidence" value="ECO:0007669"/>
    <property type="project" value="UniProtKB-EC"/>
</dbReference>
<dbReference type="PANTHER" id="PTHR43639">
    <property type="entry name" value="OXIDOREDUCTASE, SHORT-CHAIN DEHYDROGENASE/REDUCTASE FAMILY (AFU_ORTHOLOGUE AFUA_5G02870)"/>
    <property type="match status" value="1"/>
</dbReference>
<dbReference type="OrthoDB" id="9793499at2"/>
<dbReference type="PANTHER" id="PTHR43639:SF6">
    <property type="entry name" value="DIHYDROMONAPTERIN REDUCTASE"/>
    <property type="match status" value="1"/>
</dbReference>
<dbReference type="AlphaFoldDB" id="E1SP89"/>
<dbReference type="InterPro" id="IPR020904">
    <property type="entry name" value="Sc_DH/Rdtase_CS"/>
</dbReference>
<dbReference type="Gene3D" id="3.40.50.720">
    <property type="entry name" value="NAD(P)-binding Rossmann-like Domain"/>
    <property type="match status" value="1"/>
</dbReference>
<dbReference type="Pfam" id="PF13561">
    <property type="entry name" value="adh_short_C2"/>
    <property type="match status" value="1"/>
</dbReference>
<name>E1SP89_FERBD</name>
<comment type="catalytic activity">
    <reaction evidence="11">
        <text>7,8-dihydromonapterin + NADPH + H(+) = 5,6,7,8-tetrahydromonapterin + NADP(+)</text>
        <dbReference type="Rhea" id="RHEA:34847"/>
        <dbReference type="ChEBI" id="CHEBI:15378"/>
        <dbReference type="ChEBI" id="CHEBI:57783"/>
        <dbReference type="ChEBI" id="CHEBI:58349"/>
        <dbReference type="ChEBI" id="CHEBI:71175"/>
        <dbReference type="ChEBI" id="CHEBI:71177"/>
        <dbReference type="EC" id="1.5.1.50"/>
    </reaction>
</comment>
<keyword evidence="13" id="KW-1185">Reference proteome</keyword>